<protein>
    <recommendedName>
        <fullName evidence="4 5">Large ribosomal subunit protein bL28</fullName>
    </recommendedName>
</protein>
<keyword evidence="3 5" id="KW-0687">Ribonucleoprotein</keyword>
<dbReference type="GO" id="GO:0005840">
    <property type="term" value="C:ribosome"/>
    <property type="evidence" value="ECO:0007669"/>
    <property type="project" value="UniProtKB-KW"/>
</dbReference>
<evidence type="ECO:0000256" key="2">
    <source>
        <dbReference type="ARBA" id="ARBA00022980"/>
    </source>
</evidence>
<dbReference type="NCBIfam" id="TIGR00009">
    <property type="entry name" value="L28"/>
    <property type="match status" value="1"/>
</dbReference>
<organism evidence="6 7">
    <name type="scientific">Marinithermus hydrothermalis (strain DSM 14884 / JCM 11576 / T1)</name>
    <dbReference type="NCBI Taxonomy" id="869210"/>
    <lineage>
        <taxon>Bacteria</taxon>
        <taxon>Thermotogati</taxon>
        <taxon>Deinococcota</taxon>
        <taxon>Deinococci</taxon>
        <taxon>Thermales</taxon>
        <taxon>Thermaceae</taxon>
        <taxon>Marinithermus</taxon>
    </lineage>
</organism>
<dbReference type="HOGENOM" id="CLU_064548_6_0_0"/>
<dbReference type="Gene3D" id="3.30.160.850">
    <property type="match status" value="1"/>
</dbReference>
<dbReference type="STRING" id="869210.Marky_0031"/>
<dbReference type="KEGG" id="mhd:Marky_0031"/>
<dbReference type="InterPro" id="IPR026569">
    <property type="entry name" value="Ribosomal_bL28"/>
</dbReference>
<dbReference type="InterPro" id="IPR034704">
    <property type="entry name" value="Ribosomal_bL28/bL31-like_sf"/>
</dbReference>
<dbReference type="eggNOG" id="COG0227">
    <property type="taxonomic scope" value="Bacteria"/>
</dbReference>
<evidence type="ECO:0000313" key="7">
    <source>
        <dbReference type="Proteomes" id="UP000007030"/>
    </source>
</evidence>
<accession>F2NKN3</accession>
<dbReference type="GO" id="GO:0003735">
    <property type="term" value="F:structural constituent of ribosome"/>
    <property type="evidence" value="ECO:0007669"/>
    <property type="project" value="InterPro"/>
</dbReference>
<dbReference type="InterPro" id="IPR001383">
    <property type="entry name" value="Ribosomal_bL28_bact-type"/>
</dbReference>
<dbReference type="AlphaFoldDB" id="F2NKN3"/>
<dbReference type="Gene3D" id="2.20.150.30">
    <property type="match status" value="1"/>
</dbReference>
<proteinExistence type="inferred from homology"/>
<dbReference type="GO" id="GO:1990904">
    <property type="term" value="C:ribonucleoprotein complex"/>
    <property type="evidence" value="ECO:0007669"/>
    <property type="project" value="UniProtKB-KW"/>
</dbReference>
<dbReference type="EMBL" id="CP002630">
    <property type="protein sequence ID" value="AEB10796.1"/>
    <property type="molecule type" value="Genomic_DNA"/>
</dbReference>
<name>F2NKN3_MARHT</name>
<dbReference type="OrthoDB" id="9805609at2"/>
<keyword evidence="7" id="KW-1185">Reference proteome</keyword>
<comment type="similarity">
    <text evidence="1 5">Belongs to the bacterial ribosomal protein bL28 family.</text>
</comment>
<reference evidence="6 7" key="1">
    <citation type="journal article" date="2012" name="Stand. Genomic Sci.">
        <title>Complete genome sequence of the aerobic, heterotroph Marinithermus hydrothermalis type strain (T1(T)) from a deep-sea hydrothermal vent chimney.</title>
        <authorList>
            <person name="Copeland A."/>
            <person name="Gu W."/>
            <person name="Yasawong M."/>
            <person name="Lapidus A."/>
            <person name="Lucas S."/>
            <person name="Deshpande S."/>
            <person name="Pagani I."/>
            <person name="Tapia R."/>
            <person name="Cheng J.F."/>
            <person name="Goodwin L.A."/>
            <person name="Pitluck S."/>
            <person name="Liolios K."/>
            <person name="Ivanova N."/>
            <person name="Mavromatis K."/>
            <person name="Mikhailova N."/>
            <person name="Pati A."/>
            <person name="Chen A."/>
            <person name="Palaniappan K."/>
            <person name="Land M."/>
            <person name="Pan C."/>
            <person name="Brambilla E.M."/>
            <person name="Rohde M."/>
            <person name="Tindall B.J."/>
            <person name="Sikorski J."/>
            <person name="Goker M."/>
            <person name="Detter J.C."/>
            <person name="Bristow J."/>
            <person name="Eisen J.A."/>
            <person name="Markowitz V."/>
            <person name="Hugenholtz P."/>
            <person name="Kyrpides N.C."/>
            <person name="Klenk H.P."/>
            <person name="Woyke T."/>
        </authorList>
    </citation>
    <scope>NUCLEOTIDE SEQUENCE [LARGE SCALE GENOMIC DNA]</scope>
    <source>
        <strain evidence="7">DSM 14884 / JCM 11576 / T1</strain>
    </source>
</reference>
<evidence type="ECO:0000256" key="1">
    <source>
        <dbReference type="ARBA" id="ARBA00008760"/>
    </source>
</evidence>
<dbReference type="SUPFAM" id="SSF143800">
    <property type="entry name" value="L28p-like"/>
    <property type="match status" value="1"/>
</dbReference>
<evidence type="ECO:0000256" key="4">
    <source>
        <dbReference type="ARBA" id="ARBA00035174"/>
    </source>
</evidence>
<dbReference type="RefSeq" id="WP_013702851.1">
    <property type="nucleotide sequence ID" value="NC_015387.1"/>
</dbReference>
<dbReference type="Pfam" id="PF00830">
    <property type="entry name" value="Ribosomal_L28"/>
    <property type="match status" value="1"/>
</dbReference>
<evidence type="ECO:0000256" key="3">
    <source>
        <dbReference type="ARBA" id="ARBA00023274"/>
    </source>
</evidence>
<evidence type="ECO:0000256" key="5">
    <source>
        <dbReference type="HAMAP-Rule" id="MF_00373"/>
    </source>
</evidence>
<evidence type="ECO:0000313" key="6">
    <source>
        <dbReference type="EMBL" id="AEB10796.1"/>
    </source>
</evidence>
<sequence length="99" mass="11133">MSKVCEISGKRPVVANKITRRGKAKREGGVGKKITGISKRRQLPNLQKVRVKIGDRTLTFRVSASHIHKVYELAERAKGMDTRGLSDKKLKARLLQLLK</sequence>
<dbReference type="HAMAP" id="MF_00373">
    <property type="entry name" value="Ribosomal_bL28"/>
    <property type="match status" value="1"/>
</dbReference>
<dbReference type="GO" id="GO:0006412">
    <property type="term" value="P:translation"/>
    <property type="evidence" value="ECO:0007669"/>
    <property type="project" value="UniProtKB-UniRule"/>
</dbReference>
<dbReference type="Proteomes" id="UP000007030">
    <property type="component" value="Chromosome"/>
</dbReference>
<keyword evidence="2 5" id="KW-0689">Ribosomal protein</keyword>
<gene>
    <name evidence="5" type="primary">rpmB</name>
    <name evidence="6" type="ordered locus">Marky_0031</name>
</gene>